<keyword evidence="3" id="KW-1185">Reference proteome</keyword>
<dbReference type="Proteomes" id="UP000601990">
    <property type="component" value="Unassembled WGS sequence"/>
</dbReference>
<evidence type="ECO:0000313" key="3">
    <source>
        <dbReference type="Proteomes" id="UP000601990"/>
    </source>
</evidence>
<accession>A0ABX1N1H6</accession>
<evidence type="ECO:0000256" key="1">
    <source>
        <dbReference type="SAM" id="SignalP"/>
    </source>
</evidence>
<name>A0ABX1N1H6_9RHOO</name>
<protein>
    <submittedName>
        <fullName evidence="2">Uncharacterized protein</fullName>
    </submittedName>
</protein>
<dbReference type="RefSeq" id="WP_169197115.1">
    <property type="nucleotide sequence ID" value="NZ_WTVH02000008.1"/>
</dbReference>
<feature type="signal peptide" evidence="1">
    <location>
        <begin position="1"/>
        <end position="24"/>
    </location>
</feature>
<reference evidence="2" key="1">
    <citation type="submission" date="2019-12" db="EMBL/GenBank/DDBJ databases">
        <title>Comparative genomics gives insights into the taxonomy of the Azoarcus-Aromatoleum group and reveals separate origins of nif in the plant-associated Azoarcus and non-plant-associated Aromatoleum sub-groups.</title>
        <authorList>
            <person name="Lafos M."/>
            <person name="Maluk M."/>
            <person name="Batista M."/>
            <person name="Junghare M."/>
            <person name="Carmona M."/>
            <person name="Faoro H."/>
            <person name="Cruz L.M."/>
            <person name="Battistoni F."/>
            <person name="De Souza E."/>
            <person name="Pedrosa F."/>
            <person name="Chen W.-M."/>
            <person name="Poole P.S."/>
            <person name="Dixon R.A."/>
            <person name="James E.K."/>
        </authorList>
    </citation>
    <scope>NUCLEOTIDE SEQUENCE</scope>
    <source>
        <strain evidence="2">U120</strain>
    </source>
</reference>
<keyword evidence="1" id="KW-0732">Signal</keyword>
<dbReference type="EMBL" id="WTVH01000001">
    <property type="protein sequence ID" value="NMF91752.1"/>
    <property type="molecule type" value="Genomic_DNA"/>
</dbReference>
<gene>
    <name evidence="2" type="ORF">GO608_00190</name>
</gene>
<comment type="caution">
    <text evidence="2">The sequence shown here is derived from an EMBL/GenBank/DDBJ whole genome shotgun (WGS) entry which is preliminary data.</text>
</comment>
<evidence type="ECO:0000313" key="2">
    <source>
        <dbReference type="EMBL" id="NMF91752.1"/>
    </source>
</evidence>
<organism evidence="2 3">
    <name type="scientific">Aromatoleum buckelii</name>
    <dbReference type="NCBI Taxonomy" id="200254"/>
    <lineage>
        <taxon>Bacteria</taxon>
        <taxon>Pseudomonadati</taxon>
        <taxon>Pseudomonadota</taxon>
        <taxon>Betaproteobacteria</taxon>
        <taxon>Rhodocyclales</taxon>
        <taxon>Rhodocyclaceae</taxon>
        <taxon>Aromatoleum</taxon>
    </lineage>
</organism>
<feature type="chain" id="PRO_5046796671" evidence="1">
    <location>
        <begin position="25"/>
        <end position="69"/>
    </location>
</feature>
<sequence length="69" mass="6960">MHLRTLGTAIAAALLALAAAQTSAQTSPQAPPQVTLPPVTDHAGVTPSVNGLNQPAAARALQATATYRF</sequence>
<proteinExistence type="predicted"/>